<dbReference type="InterPro" id="IPR037055">
    <property type="entry name" value="MHC_I-like_Ag-recog_sf"/>
</dbReference>
<gene>
    <name evidence="6" type="primary">PROCR</name>
</gene>
<dbReference type="Pfam" id="PF16497">
    <property type="entry name" value="MHC_I_3"/>
    <property type="match status" value="1"/>
</dbReference>
<dbReference type="Proteomes" id="UP000694863">
    <property type="component" value="Unplaced"/>
</dbReference>
<keyword evidence="1" id="KW-0325">Glycoprotein</keyword>
<dbReference type="PANTHER" id="PTHR15349:SF0">
    <property type="entry name" value="ENDOTHELIAL PROTEIN C RECEPTOR"/>
    <property type="match status" value="1"/>
</dbReference>
<dbReference type="RefSeq" id="XP_004698002.1">
    <property type="nucleotide sequence ID" value="XM_004697945.2"/>
</dbReference>
<keyword evidence="5" id="KW-1185">Reference proteome</keyword>
<protein>
    <submittedName>
        <fullName evidence="6">Endothelial protein C receptor</fullName>
    </submittedName>
</protein>
<evidence type="ECO:0000256" key="2">
    <source>
        <dbReference type="SAM" id="Phobius"/>
    </source>
</evidence>
<evidence type="ECO:0000256" key="3">
    <source>
        <dbReference type="SAM" id="SignalP"/>
    </source>
</evidence>
<organism evidence="5 6">
    <name type="scientific">Echinops telfairi</name>
    <name type="common">Lesser hedgehog tenrec</name>
    <dbReference type="NCBI Taxonomy" id="9371"/>
    <lineage>
        <taxon>Eukaryota</taxon>
        <taxon>Metazoa</taxon>
        <taxon>Chordata</taxon>
        <taxon>Craniata</taxon>
        <taxon>Vertebrata</taxon>
        <taxon>Euteleostomi</taxon>
        <taxon>Mammalia</taxon>
        <taxon>Eutheria</taxon>
        <taxon>Afrotheria</taxon>
        <taxon>Tenrecidae</taxon>
        <taxon>Tenrecinae</taxon>
        <taxon>Echinops</taxon>
    </lineage>
</organism>
<accession>A0ABM0IE68</accession>
<evidence type="ECO:0000256" key="1">
    <source>
        <dbReference type="ARBA" id="ARBA00023180"/>
    </source>
</evidence>
<dbReference type="InterPro" id="IPR015669">
    <property type="entry name" value="Endothetial_C_recpt"/>
</dbReference>
<evidence type="ECO:0000259" key="4">
    <source>
        <dbReference type="Pfam" id="PF16497"/>
    </source>
</evidence>
<feature type="transmembrane region" description="Helical" evidence="2">
    <location>
        <begin position="210"/>
        <end position="234"/>
    </location>
</feature>
<dbReference type="Gene3D" id="3.30.500.10">
    <property type="entry name" value="MHC class I-like antigen recognition-like"/>
    <property type="match status" value="1"/>
</dbReference>
<feature type="chain" id="PRO_5046412671" evidence="3">
    <location>
        <begin position="21"/>
        <end position="240"/>
    </location>
</feature>
<reference evidence="6" key="1">
    <citation type="submission" date="2025-08" db="UniProtKB">
        <authorList>
            <consortium name="RefSeq"/>
        </authorList>
    </citation>
    <scope>IDENTIFICATION</scope>
</reference>
<proteinExistence type="predicted"/>
<sequence length="240" mass="26695">MLTTLLPLLSLLLLPRWSLCSLEASDGSRSLHMLQFAYFRDPFQVWHRGNASLGGQLTHTLEGPQSNITILQLQPLEEPESWARTEKNLRTYLSEFTGLVQLVNLERGVTFPLIIRCFLGCDLPPQGSKAHIFFEVAVNGSAFANFQPETASWVGLSDTPSKVASYVLKELNTHNRTRYELREFLQGTCVQYVQDHTTKNLKGSQTGRSYTSLVLGVLVGSFIITGVAVGIFLCTGGRRC</sequence>
<name>A0ABM0IE68_ECHTE</name>
<dbReference type="SUPFAM" id="SSF54452">
    <property type="entry name" value="MHC antigen-recognition domain"/>
    <property type="match status" value="1"/>
</dbReference>
<dbReference type="InterPro" id="IPR011161">
    <property type="entry name" value="MHC_I-like_Ag-recog"/>
</dbReference>
<keyword evidence="2" id="KW-0812">Transmembrane</keyword>
<keyword evidence="2" id="KW-1133">Transmembrane helix</keyword>
<feature type="domain" description="MHC class I-like antigen recognition-like" evidence="4">
    <location>
        <begin position="6"/>
        <end position="194"/>
    </location>
</feature>
<evidence type="ECO:0000313" key="6">
    <source>
        <dbReference type="RefSeq" id="XP_004698002.1"/>
    </source>
</evidence>
<dbReference type="PANTHER" id="PTHR15349">
    <property type="entry name" value="ENDOTHELIAL PROTEIN C RECEPTOR"/>
    <property type="match status" value="1"/>
</dbReference>
<keyword evidence="3" id="KW-0732">Signal</keyword>
<feature type="signal peptide" evidence="3">
    <location>
        <begin position="1"/>
        <end position="20"/>
    </location>
</feature>
<dbReference type="InterPro" id="IPR011162">
    <property type="entry name" value="MHC_I/II-like_Ag-recog"/>
</dbReference>
<keyword evidence="2" id="KW-0472">Membrane</keyword>
<keyword evidence="6" id="KW-0675">Receptor</keyword>
<evidence type="ECO:0000313" key="5">
    <source>
        <dbReference type="Proteomes" id="UP000694863"/>
    </source>
</evidence>
<dbReference type="GeneID" id="101658415"/>